<comment type="similarity">
    <text evidence="1 15">Belongs to the class-I pyridine nucleotide-disulfide oxidoreductase family.</text>
</comment>
<feature type="binding site" evidence="13">
    <location>
        <position position="68"/>
    </location>
    <ligand>
        <name>FAD</name>
        <dbReference type="ChEBI" id="CHEBI:57692"/>
    </ligand>
</feature>
<dbReference type="FunCoup" id="D7G3G5">
    <property type="interactions" value="179"/>
</dbReference>
<protein>
    <recommendedName>
        <fullName evidence="3">Thioredoxin reductase</fullName>
        <ecNumber evidence="2">1.8.1.9</ecNumber>
    </recommendedName>
</protein>
<keyword evidence="8 15" id="KW-0560">Oxidoreductase</keyword>
<dbReference type="InterPro" id="IPR016156">
    <property type="entry name" value="FAD/NAD-linked_Rdtase_dimer_sf"/>
</dbReference>
<dbReference type="GO" id="GO:0034599">
    <property type="term" value="P:cellular response to oxidative stress"/>
    <property type="evidence" value="ECO:0007669"/>
    <property type="project" value="TreeGrafter"/>
</dbReference>
<dbReference type="PRINTS" id="PR00368">
    <property type="entry name" value="FADPNR"/>
</dbReference>
<keyword evidence="5 13" id="KW-0274">FAD</keyword>
<dbReference type="PIRSF" id="PIRSF000350">
    <property type="entry name" value="Mercury_reductase_MerA"/>
    <property type="match status" value="1"/>
</dbReference>
<feature type="binding site" evidence="13">
    <location>
        <begin position="196"/>
        <end position="203"/>
    </location>
    <ligand>
        <name>NAD(+)</name>
        <dbReference type="ChEBI" id="CHEBI:57540"/>
    </ligand>
</feature>
<evidence type="ECO:0000313" key="18">
    <source>
        <dbReference type="EMBL" id="CBJ26963.1"/>
    </source>
</evidence>
<dbReference type="InterPro" id="IPR012999">
    <property type="entry name" value="Pyr_OxRdtase_I_AS"/>
</dbReference>
<feature type="domain" description="Pyridine nucleotide-disulphide oxidoreductase dimerisation" evidence="16">
    <location>
        <begin position="375"/>
        <end position="495"/>
    </location>
</feature>
<evidence type="ECO:0000256" key="5">
    <source>
        <dbReference type="ARBA" id="ARBA00022827"/>
    </source>
</evidence>
<feature type="active site" description="Proton acceptor" evidence="12">
    <location>
        <position position="488"/>
    </location>
</feature>
<dbReference type="eggNOG" id="KOG4716">
    <property type="taxonomic scope" value="Eukaryota"/>
</dbReference>
<dbReference type="InParanoid" id="D7G3G5"/>
<comment type="cofactor">
    <cofactor evidence="13">
        <name>FAD</name>
        <dbReference type="ChEBI" id="CHEBI:57692"/>
    </cofactor>
    <text evidence="13">Binds 1 FAD per subunit.</text>
</comment>
<keyword evidence="7" id="KW-0712">Selenocysteine</keyword>
<feature type="binding site" evidence="13">
    <location>
        <position position="289"/>
    </location>
    <ligand>
        <name>NAD(+)</name>
        <dbReference type="ChEBI" id="CHEBI:57540"/>
    </ligand>
</feature>
<dbReference type="EMBL" id="FN648719">
    <property type="protein sequence ID" value="CBJ26963.1"/>
    <property type="molecule type" value="Genomic_DNA"/>
</dbReference>
<dbReference type="PRINTS" id="PR00411">
    <property type="entry name" value="PNDRDTASEI"/>
</dbReference>
<dbReference type="GO" id="GO:0005829">
    <property type="term" value="C:cytosol"/>
    <property type="evidence" value="ECO:0007669"/>
    <property type="project" value="TreeGrafter"/>
</dbReference>
<evidence type="ECO:0000256" key="12">
    <source>
        <dbReference type="PIRSR" id="PIRSR000350-2"/>
    </source>
</evidence>
<evidence type="ECO:0000256" key="6">
    <source>
        <dbReference type="ARBA" id="ARBA00022857"/>
    </source>
</evidence>
<feature type="disulfide bond" description="Redox-active" evidence="14">
    <location>
        <begin position="59"/>
        <end position="64"/>
    </location>
</feature>
<evidence type="ECO:0000256" key="13">
    <source>
        <dbReference type="PIRSR" id="PIRSR000350-3"/>
    </source>
</evidence>
<dbReference type="AlphaFoldDB" id="D7G3G5"/>
<dbReference type="STRING" id="2880.D7G3G5"/>
<evidence type="ECO:0000256" key="7">
    <source>
        <dbReference type="ARBA" id="ARBA00022933"/>
    </source>
</evidence>
<evidence type="ECO:0000256" key="4">
    <source>
        <dbReference type="ARBA" id="ARBA00022630"/>
    </source>
</evidence>
<dbReference type="FunFam" id="3.50.50.60:FF:000190">
    <property type="entry name" value="Thioredoxin reductase"/>
    <property type="match status" value="1"/>
</dbReference>
<dbReference type="SUPFAM" id="SSF55424">
    <property type="entry name" value="FAD/NAD-linked reductases, dimerisation (C-terminal) domain"/>
    <property type="match status" value="1"/>
</dbReference>
<evidence type="ECO:0000256" key="11">
    <source>
        <dbReference type="ARBA" id="ARBA00053237"/>
    </source>
</evidence>
<evidence type="ECO:0000256" key="8">
    <source>
        <dbReference type="ARBA" id="ARBA00023002"/>
    </source>
</evidence>
<dbReference type="OMA" id="NYHKLAD"/>
<dbReference type="InterPro" id="IPR004099">
    <property type="entry name" value="Pyr_nucl-diS_OxRdtase_dimer"/>
</dbReference>
<dbReference type="SUPFAM" id="SSF51905">
    <property type="entry name" value="FAD/NAD(P)-binding domain"/>
    <property type="match status" value="1"/>
</dbReference>
<name>D7G3G5_ECTSI</name>
<dbReference type="NCBIfam" id="TIGR01438">
    <property type="entry name" value="TGR"/>
    <property type="match status" value="1"/>
</dbReference>
<dbReference type="InterPro" id="IPR001100">
    <property type="entry name" value="Pyr_nuc-diS_OxRdtase"/>
</dbReference>
<evidence type="ECO:0000256" key="3">
    <source>
        <dbReference type="ARBA" id="ARBA00018719"/>
    </source>
</evidence>
<dbReference type="PANTHER" id="PTHR42737:SF8">
    <property type="entry name" value="THIOREDOXIN-DISULFIDE REDUCTASE"/>
    <property type="match status" value="1"/>
</dbReference>
<accession>D7G3G5</accession>
<dbReference type="GO" id="GO:0050660">
    <property type="term" value="F:flavin adenine dinucleotide binding"/>
    <property type="evidence" value="ECO:0007669"/>
    <property type="project" value="InterPro"/>
</dbReference>
<dbReference type="Gene3D" id="3.50.50.60">
    <property type="entry name" value="FAD/NAD(P)-binding domain"/>
    <property type="match status" value="1"/>
</dbReference>
<feature type="binding site" evidence="13">
    <location>
        <position position="329"/>
    </location>
    <ligand>
        <name>FAD</name>
        <dbReference type="ChEBI" id="CHEBI:57692"/>
    </ligand>
</feature>
<evidence type="ECO:0000256" key="1">
    <source>
        <dbReference type="ARBA" id="ARBA00007532"/>
    </source>
</evidence>
<keyword evidence="9" id="KW-1015">Disulfide bond</keyword>
<proteinExistence type="inferred from homology"/>
<evidence type="ECO:0000256" key="14">
    <source>
        <dbReference type="PIRSR" id="PIRSR000350-4"/>
    </source>
</evidence>
<keyword evidence="10 15" id="KW-0676">Redox-active center</keyword>
<gene>
    <name evidence="18" type="ORF">Esi_0051_0039</name>
</gene>
<evidence type="ECO:0000256" key="9">
    <source>
        <dbReference type="ARBA" id="ARBA00023157"/>
    </source>
</evidence>
<dbReference type="PROSITE" id="PS00076">
    <property type="entry name" value="PYRIDINE_REDOX_1"/>
    <property type="match status" value="1"/>
</dbReference>
<evidence type="ECO:0000256" key="15">
    <source>
        <dbReference type="RuleBase" id="RU003691"/>
    </source>
</evidence>
<dbReference type="GO" id="GO:0005739">
    <property type="term" value="C:mitochondrion"/>
    <property type="evidence" value="ECO:0007669"/>
    <property type="project" value="TreeGrafter"/>
</dbReference>
<dbReference type="OrthoDB" id="5956163at2759"/>
<keyword evidence="4 15" id="KW-0285">Flavoprotein</keyword>
<keyword evidence="6" id="KW-0521">NADP</keyword>
<keyword evidence="19" id="KW-1185">Reference proteome</keyword>
<dbReference type="EC" id="1.8.1.9" evidence="2"/>
<dbReference type="InterPro" id="IPR036188">
    <property type="entry name" value="FAD/NAD-bd_sf"/>
</dbReference>
<dbReference type="InterPro" id="IPR006338">
    <property type="entry name" value="Thioredoxin/glutathione_Rdtase"/>
</dbReference>
<keyword evidence="13" id="KW-0547">Nucleotide-binding</keyword>
<dbReference type="InterPro" id="IPR023753">
    <property type="entry name" value="FAD/NAD-binding_dom"/>
</dbReference>
<evidence type="ECO:0000259" key="16">
    <source>
        <dbReference type="Pfam" id="PF02852"/>
    </source>
</evidence>
<evidence type="ECO:0000256" key="10">
    <source>
        <dbReference type="ARBA" id="ARBA00023284"/>
    </source>
</evidence>
<dbReference type="Proteomes" id="UP000002630">
    <property type="component" value="Linkage Group LG24"/>
</dbReference>
<dbReference type="InterPro" id="IPR046952">
    <property type="entry name" value="GSHR/TRXR-like"/>
</dbReference>
<evidence type="ECO:0000259" key="17">
    <source>
        <dbReference type="Pfam" id="PF07992"/>
    </source>
</evidence>
<dbReference type="Pfam" id="PF07992">
    <property type="entry name" value="Pyr_redox_2"/>
    <property type="match status" value="1"/>
</dbReference>
<dbReference type="PANTHER" id="PTHR42737">
    <property type="entry name" value="GLUTATHIONE REDUCTASE"/>
    <property type="match status" value="1"/>
</dbReference>
<dbReference type="Pfam" id="PF02852">
    <property type="entry name" value="Pyr_redox_dim"/>
    <property type="match status" value="1"/>
</dbReference>
<feature type="domain" description="FAD/NAD(P)-binding" evidence="17">
    <location>
        <begin position="13"/>
        <end position="355"/>
    </location>
</feature>
<comment type="function">
    <text evidence="11">Catalyzes the transfer of electrons from NADPH to thioredoxins TRX1, TRX2 and TRX3, which in turn act as reductants of disulfide containing proteins. Able to reduce nitroglutathione (GSNO), a compound involved in the transport of nitric oxide (NO); however, TRX1 is more efficient in reducing GSNO. Has no catalytic activity towards oxidized glutathione (GSSG).</text>
</comment>
<keyword evidence="13" id="KW-0520">NAD</keyword>
<dbReference type="GO" id="GO:0006749">
    <property type="term" value="P:glutathione metabolic process"/>
    <property type="evidence" value="ECO:0007669"/>
    <property type="project" value="TreeGrafter"/>
</dbReference>
<reference evidence="18 19" key="1">
    <citation type="journal article" date="2010" name="Nature">
        <title>The Ectocarpus genome and the independent evolution of multicellularity in brown algae.</title>
        <authorList>
            <person name="Cock J.M."/>
            <person name="Sterck L."/>
            <person name="Rouze P."/>
            <person name="Scornet D."/>
            <person name="Allen A.E."/>
            <person name="Amoutzias G."/>
            <person name="Anthouard V."/>
            <person name="Artiguenave F."/>
            <person name="Aury J.M."/>
            <person name="Badger J.H."/>
            <person name="Beszteri B."/>
            <person name="Billiau K."/>
            <person name="Bonnet E."/>
            <person name="Bothwell J.H."/>
            <person name="Bowler C."/>
            <person name="Boyen C."/>
            <person name="Brownlee C."/>
            <person name="Carrano C.J."/>
            <person name="Charrier B."/>
            <person name="Cho G.Y."/>
            <person name="Coelho S.M."/>
            <person name="Collen J."/>
            <person name="Corre E."/>
            <person name="Da Silva C."/>
            <person name="Delage L."/>
            <person name="Delaroque N."/>
            <person name="Dittami S.M."/>
            <person name="Doulbeau S."/>
            <person name="Elias M."/>
            <person name="Farnham G."/>
            <person name="Gachon C.M."/>
            <person name="Gschloessl B."/>
            <person name="Heesch S."/>
            <person name="Jabbari K."/>
            <person name="Jubin C."/>
            <person name="Kawai H."/>
            <person name="Kimura K."/>
            <person name="Kloareg B."/>
            <person name="Kupper F.C."/>
            <person name="Lang D."/>
            <person name="Le Bail A."/>
            <person name="Leblanc C."/>
            <person name="Lerouge P."/>
            <person name="Lohr M."/>
            <person name="Lopez P.J."/>
            <person name="Martens C."/>
            <person name="Maumus F."/>
            <person name="Michel G."/>
            <person name="Miranda-Saavedra D."/>
            <person name="Morales J."/>
            <person name="Moreau H."/>
            <person name="Motomura T."/>
            <person name="Nagasato C."/>
            <person name="Napoli C.A."/>
            <person name="Nelson D.R."/>
            <person name="Nyvall-Collen P."/>
            <person name="Peters A.F."/>
            <person name="Pommier C."/>
            <person name="Potin P."/>
            <person name="Poulain J."/>
            <person name="Quesneville H."/>
            <person name="Read B."/>
            <person name="Rensing S.A."/>
            <person name="Ritter A."/>
            <person name="Rousvoal S."/>
            <person name="Samanta M."/>
            <person name="Samson G."/>
            <person name="Schroeder D.C."/>
            <person name="Segurens B."/>
            <person name="Strittmatter M."/>
            <person name="Tonon T."/>
            <person name="Tregear J.W."/>
            <person name="Valentin K."/>
            <person name="von Dassow P."/>
            <person name="Yamagishi T."/>
            <person name="Van de Peer Y."/>
            <person name="Wincker P."/>
        </authorList>
    </citation>
    <scope>NUCLEOTIDE SEQUENCE [LARGE SCALE GENOMIC DNA]</scope>
    <source>
        <strain evidence="19">Ec32 / CCAP1310/4</strain>
    </source>
</reference>
<dbReference type="GO" id="GO:0004791">
    <property type="term" value="F:thioredoxin-disulfide reductase (NADPH) activity"/>
    <property type="evidence" value="ECO:0007669"/>
    <property type="project" value="UniProtKB-EC"/>
</dbReference>
<dbReference type="GO" id="GO:0045454">
    <property type="term" value="P:cell redox homeostasis"/>
    <property type="evidence" value="ECO:0007669"/>
    <property type="project" value="InterPro"/>
</dbReference>
<evidence type="ECO:0000256" key="2">
    <source>
        <dbReference type="ARBA" id="ARBA00012610"/>
    </source>
</evidence>
<evidence type="ECO:0000313" key="19">
    <source>
        <dbReference type="Proteomes" id="UP000002630"/>
    </source>
</evidence>
<organism evidence="18 19">
    <name type="scientific">Ectocarpus siliculosus</name>
    <name type="common">Brown alga</name>
    <name type="synonym">Conferva siliculosa</name>
    <dbReference type="NCBI Taxonomy" id="2880"/>
    <lineage>
        <taxon>Eukaryota</taxon>
        <taxon>Sar</taxon>
        <taxon>Stramenopiles</taxon>
        <taxon>Ochrophyta</taxon>
        <taxon>PX clade</taxon>
        <taxon>Phaeophyceae</taxon>
        <taxon>Ectocarpales</taxon>
        <taxon>Ectocarpaceae</taxon>
        <taxon>Ectocarpus</taxon>
    </lineage>
</organism>
<dbReference type="EMBL" id="FN649749">
    <property type="protein sequence ID" value="CBJ26963.1"/>
    <property type="molecule type" value="Genomic_DNA"/>
</dbReference>
<sequence>MTANEAESASYDYDLAVIGGGSGGMAVAKKAASYGKKVVLFDFVKPSPQGTKWGLGGTCVNVGCVPKKLMHYAGLLGAGMHDAKAFGWKVGNPEHDWEAMVETVQNHVKMLNFRYRVGLKSAQVTYVNGLARLTGPHEVTCEKRGKETKHTAARVIIAVGGRPVIPDDVPGAREHALTSDDLFSLRTSPGKTLVVGASYIALECAGFMRELGLDVTVAVRSILLRGFDQQVAEKLGDVMKDLGVKFVRPAVPSKIEKTSDGKLEVTLVDSKSGEEVSKGTYDSVFYATGRKADTSGIGLETAGVKVNPNGKIPVENEQTNVEHIFAIGDCTSVDVMFHESHWANPELTPVAVQAGELLASRLYARATEQMDYSLVATAVFTPVEYGCCGLSEEDAIRLYGEDDVETYLFGFGTLEQSAAHRVKHVEGEEEDDMPATNLSKLVCLKSQGEKVIGFHFVGPNAGEITQGFGLAVRLGAKKSDFNKLVGIHPSDAESFCAMGITRSSGVSFVAEGGCGGGVCG</sequence>
<dbReference type="GO" id="GO:0004362">
    <property type="term" value="F:glutathione-disulfide reductase (NADPH) activity"/>
    <property type="evidence" value="ECO:0007669"/>
    <property type="project" value="TreeGrafter"/>
</dbReference>